<evidence type="ECO:0000313" key="2">
    <source>
        <dbReference type="EMBL" id="KRL91574.1"/>
    </source>
</evidence>
<dbReference type="PANTHER" id="PTHR30344">
    <property type="entry name" value="6-PHOSPHOGLUCONOLACTONASE-RELATED"/>
    <property type="match status" value="1"/>
</dbReference>
<dbReference type="PANTHER" id="PTHR30344:SF1">
    <property type="entry name" value="6-PHOSPHOGLUCONOLACTONASE"/>
    <property type="match status" value="1"/>
</dbReference>
<keyword evidence="2" id="KW-0413">Isomerase</keyword>
<dbReference type="InterPro" id="IPR011048">
    <property type="entry name" value="Haem_d1_sf"/>
</dbReference>
<reference evidence="2 3" key="1">
    <citation type="journal article" date="2015" name="Genome Announc.">
        <title>Expanding the biotechnology potential of lactobacilli through comparative genomics of 213 strains and associated genera.</title>
        <authorList>
            <person name="Sun Z."/>
            <person name="Harris H.M."/>
            <person name="McCann A."/>
            <person name="Guo C."/>
            <person name="Argimon S."/>
            <person name="Zhang W."/>
            <person name="Yang X."/>
            <person name="Jeffery I.B."/>
            <person name="Cooney J.C."/>
            <person name="Kagawa T.F."/>
            <person name="Liu W."/>
            <person name="Song Y."/>
            <person name="Salvetti E."/>
            <person name="Wrobel A."/>
            <person name="Rasinkangas P."/>
            <person name="Parkhill J."/>
            <person name="Rea M.C."/>
            <person name="O'Sullivan O."/>
            <person name="Ritari J."/>
            <person name="Douillard F.P."/>
            <person name="Paul Ross R."/>
            <person name="Yang R."/>
            <person name="Briner A.E."/>
            <person name="Felis G.E."/>
            <person name="de Vos W.M."/>
            <person name="Barrangou R."/>
            <person name="Klaenhammer T.R."/>
            <person name="Caufield P.W."/>
            <person name="Cui Y."/>
            <person name="Zhang H."/>
            <person name="O'Toole P.W."/>
        </authorList>
    </citation>
    <scope>NUCLEOTIDE SEQUENCE [LARGE SCALE GENOMIC DNA]</scope>
    <source>
        <strain evidence="2 3">DSM 16043</strain>
    </source>
</reference>
<gene>
    <name evidence="2" type="ORF">FC46_GL000123</name>
</gene>
<dbReference type="InterPro" id="IPR015943">
    <property type="entry name" value="WD40/YVTN_repeat-like_dom_sf"/>
</dbReference>
<dbReference type="Gene3D" id="2.130.10.10">
    <property type="entry name" value="YVTN repeat-like/Quinoprotein amine dehydrogenase"/>
    <property type="match status" value="1"/>
</dbReference>
<comment type="caution">
    <text evidence="2">The sequence shown here is derived from an EMBL/GenBank/DDBJ whole genome shotgun (WGS) entry which is preliminary data.</text>
</comment>
<keyword evidence="3" id="KW-1185">Reference proteome</keyword>
<dbReference type="STRING" id="1423763.FC46_GL000123"/>
<dbReference type="Proteomes" id="UP000051036">
    <property type="component" value="Unassembled WGS sequence"/>
</dbReference>
<dbReference type="EMBL" id="AZFM01000001">
    <property type="protein sequence ID" value="KRL91574.1"/>
    <property type="molecule type" value="Genomic_DNA"/>
</dbReference>
<dbReference type="GO" id="GO:0017057">
    <property type="term" value="F:6-phosphogluconolactonase activity"/>
    <property type="evidence" value="ECO:0007669"/>
    <property type="project" value="TreeGrafter"/>
</dbReference>
<dbReference type="Pfam" id="PF10282">
    <property type="entry name" value="Lactonase"/>
    <property type="match status" value="1"/>
</dbReference>
<name>A0A0R1UDP8_9LACO</name>
<dbReference type="AlphaFoldDB" id="A0A0R1UDP8"/>
<dbReference type="GO" id="GO:0016853">
    <property type="term" value="F:isomerase activity"/>
    <property type="evidence" value="ECO:0007669"/>
    <property type="project" value="UniProtKB-KW"/>
</dbReference>
<dbReference type="SUPFAM" id="SSF51004">
    <property type="entry name" value="C-terminal (heme d1) domain of cytochrome cd1-nitrite reductase"/>
    <property type="match status" value="1"/>
</dbReference>
<evidence type="ECO:0000256" key="1">
    <source>
        <dbReference type="ARBA" id="ARBA00005564"/>
    </source>
</evidence>
<accession>A0A0R1UDP8</accession>
<evidence type="ECO:0000313" key="3">
    <source>
        <dbReference type="Proteomes" id="UP000051036"/>
    </source>
</evidence>
<sequence length="365" mass="40865">MMLLENNENGYNCFVYVEKWRDFMKVLIGGYTKKTSKGIYEFNFIGADEYAHLENSKNIIEVGGPTYFQKDDNLVFAVTNAGDKGGVSVFKAGANGYEKVDEYLTPGSSPAYIGINRNKHLLYTANYHTGVINVFSYSEDGKLALLASDTHTAKSIGPRPEQADGPHPHFFDETPAGNLVCCDLGNDTVDFYKFDGKKLTLAASYKNEAGFGDRHIAFSKDGNYFYVAGELSSKVNLVKFDENTWKFEDIATYSTIPSDWDQHNGVAAIRISKDGRFLYVSNRGNDSIVVFAINDDHTLKLVQRISTFGEFPRDFNWDKSEKYVVAANQNSDNATLYLRNSDDGTLSPIQKDIQVPEGTRVEFEE</sequence>
<dbReference type="InterPro" id="IPR019405">
    <property type="entry name" value="Lactonase_7-beta_prop"/>
</dbReference>
<dbReference type="InterPro" id="IPR050282">
    <property type="entry name" value="Cycloisomerase_2"/>
</dbReference>
<comment type="similarity">
    <text evidence="1">Belongs to the cycloisomerase 2 family.</text>
</comment>
<dbReference type="GO" id="GO:0005829">
    <property type="term" value="C:cytosol"/>
    <property type="evidence" value="ECO:0007669"/>
    <property type="project" value="TreeGrafter"/>
</dbReference>
<organism evidence="2 3">
    <name type="scientific">Lactobacillus kalixensis DSM 16043</name>
    <dbReference type="NCBI Taxonomy" id="1423763"/>
    <lineage>
        <taxon>Bacteria</taxon>
        <taxon>Bacillati</taxon>
        <taxon>Bacillota</taxon>
        <taxon>Bacilli</taxon>
        <taxon>Lactobacillales</taxon>
        <taxon>Lactobacillaceae</taxon>
        <taxon>Lactobacillus</taxon>
    </lineage>
</organism>
<protein>
    <submittedName>
        <fullName evidence="2">Isomerase</fullName>
    </submittedName>
</protein>
<dbReference type="PATRIC" id="fig|1423763.3.peg.122"/>
<proteinExistence type="inferred from homology"/>